<dbReference type="RefSeq" id="WP_087457355.1">
    <property type="nucleotide sequence ID" value="NZ_CP021434.1"/>
</dbReference>
<organism evidence="1 2">
    <name type="scientific">Tumebacillus avium</name>
    <dbReference type="NCBI Taxonomy" id="1903704"/>
    <lineage>
        <taxon>Bacteria</taxon>
        <taxon>Bacillati</taxon>
        <taxon>Bacillota</taxon>
        <taxon>Bacilli</taxon>
        <taxon>Bacillales</taxon>
        <taxon>Alicyclobacillaceae</taxon>
        <taxon>Tumebacillus</taxon>
    </lineage>
</organism>
<dbReference type="EMBL" id="CP021434">
    <property type="protein sequence ID" value="ARU61989.1"/>
    <property type="molecule type" value="Genomic_DNA"/>
</dbReference>
<gene>
    <name evidence="1" type="ORF">CBW65_13990</name>
</gene>
<dbReference type="AlphaFoldDB" id="A0A1Y0IPN3"/>
<dbReference type="KEGG" id="tum:CBW65_13990"/>
<name>A0A1Y0IPN3_9BACL</name>
<dbReference type="Gene3D" id="1.20.1260.10">
    <property type="match status" value="2"/>
</dbReference>
<accession>A0A1Y0IPN3</accession>
<dbReference type="InterPro" id="IPR012347">
    <property type="entry name" value="Ferritin-like"/>
</dbReference>
<proteinExistence type="predicted"/>
<reference evidence="2" key="1">
    <citation type="submission" date="2017-05" db="EMBL/GenBank/DDBJ databases">
        <authorList>
            <person name="Sung H."/>
        </authorList>
    </citation>
    <scope>NUCLEOTIDE SEQUENCE [LARGE SCALE GENOMIC DNA]</scope>
    <source>
        <strain evidence="2">AR23208</strain>
    </source>
</reference>
<protein>
    <recommendedName>
        <fullName evidence="3">DUF3231 family protein</fullName>
    </recommendedName>
</protein>
<dbReference type="Proteomes" id="UP000195437">
    <property type="component" value="Chromosome"/>
</dbReference>
<keyword evidence="2" id="KW-1185">Reference proteome</keyword>
<evidence type="ECO:0000313" key="1">
    <source>
        <dbReference type="EMBL" id="ARU61989.1"/>
    </source>
</evidence>
<evidence type="ECO:0008006" key="3">
    <source>
        <dbReference type="Google" id="ProtNLM"/>
    </source>
</evidence>
<evidence type="ECO:0000313" key="2">
    <source>
        <dbReference type="Proteomes" id="UP000195437"/>
    </source>
</evidence>
<dbReference type="OrthoDB" id="1675670at2"/>
<sequence>MGHTHVRLTSAEISLLWGSYISDSMAKQMFEYFLATSEDDDVCKLLQEAYTACEEDCSSVADIFHREGISKPLGFTDSDVRRDAPRLYSDITLLFYLKNRTMIVQNINSMSASLSAREDVRQFFSKRLVRFNEMNNRQITMMLEKGVYIRPPFISLPEKVDIVHQESFLNGLWNKRPLLAQEAANLFLNQEINSLGATVLNGFLQTAQDEDVRKYMQRGYELSKKFASLFADALNEEGVVFAVNPYLEVTDSHVPPFSDKLMLAHVDALNTAGISNYGVGLSSAFRRDLGALYTKCIAQTLEYASDGAQLVIKKGWLEQPPQV</sequence>
<dbReference type="Pfam" id="PF11553">
    <property type="entry name" value="DUF3231"/>
    <property type="match status" value="2"/>
</dbReference>
<dbReference type="InterPro" id="IPR021617">
    <property type="entry name" value="DUF3231"/>
</dbReference>